<proteinExistence type="inferred from homology"/>
<dbReference type="Proteomes" id="UP000728032">
    <property type="component" value="Unassembled WGS sequence"/>
</dbReference>
<feature type="domain" description="tRNA uridine 5-carboxymethylaminomethyl modification enzyme C-terminal subdomain" evidence="5">
    <location>
        <begin position="693"/>
        <end position="765"/>
    </location>
</feature>
<dbReference type="InterPro" id="IPR040131">
    <property type="entry name" value="MnmG_N"/>
</dbReference>
<dbReference type="InterPro" id="IPR026904">
    <property type="entry name" value="MnmG_C"/>
</dbReference>
<dbReference type="GO" id="GO:0030488">
    <property type="term" value="P:tRNA methylation"/>
    <property type="evidence" value="ECO:0007669"/>
    <property type="project" value="TreeGrafter"/>
</dbReference>
<dbReference type="GO" id="GO:0002098">
    <property type="term" value="P:tRNA wobble uridine modification"/>
    <property type="evidence" value="ECO:0007669"/>
    <property type="project" value="InterPro"/>
</dbReference>
<dbReference type="Gene3D" id="3.50.50.60">
    <property type="entry name" value="FAD/NAD(P)-binding domain"/>
    <property type="match status" value="4"/>
</dbReference>
<evidence type="ECO:0000256" key="1">
    <source>
        <dbReference type="ARBA" id="ARBA00001974"/>
    </source>
</evidence>
<dbReference type="SUPFAM" id="SSF51905">
    <property type="entry name" value="FAD/NAD(P)-binding domain"/>
    <property type="match status" value="2"/>
</dbReference>
<comment type="cofactor">
    <cofactor evidence="1">
        <name>FAD</name>
        <dbReference type="ChEBI" id="CHEBI:57692"/>
    </cofactor>
</comment>
<dbReference type="AlphaFoldDB" id="A0A7R9QFB1"/>
<dbReference type="InterPro" id="IPR036188">
    <property type="entry name" value="FAD/NAD-bd_sf"/>
</dbReference>
<accession>A0A7R9QFB1</accession>
<dbReference type="Pfam" id="PF01134">
    <property type="entry name" value="GIDA"/>
    <property type="match status" value="2"/>
</dbReference>
<protein>
    <recommendedName>
        <fullName evidence="5">tRNA uridine 5-carboxymethylaminomethyl modification enzyme C-terminal subdomain domain-containing protein</fullName>
    </recommendedName>
</protein>
<keyword evidence="3" id="KW-0285">Flavoprotein</keyword>
<dbReference type="SMART" id="SM01228">
    <property type="entry name" value="GIDA_assoc_3"/>
    <property type="match status" value="1"/>
</dbReference>
<dbReference type="InterPro" id="IPR020595">
    <property type="entry name" value="MnmG-rel_CS"/>
</dbReference>
<name>A0A7R9QFB1_9ACAR</name>
<dbReference type="PANTHER" id="PTHR11806:SF0">
    <property type="entry name" value="PROTEIN MTO1 HOMOLOG, MITOCHONDRIAL"/>
    <property type="match status" value="1"/>
</dbReference>
<reference evidence="6" key="1">
    <citation type="submission" date="2020-11" db="EMBL/GenBank/DDBJ databases">
        <authorList>
            <person name="Tran Van P."/>
        </authorList>
    </citation>
    <scope>NUCLEOTIDE SEQUENCE</scope>
</reference>
<comment type="similarity">
    <text evidence="2">Belongs to the MnmG family.</text>
</comment>
<dbReference type="PANTHER" id="PTHR11806">
    <property type="entry name" value="GLUCOSE INHIBITED DIVISION PROTEIN A"/>
    <property type="match status" value="1"/>
</dbReference>
<evidence type="ECO:0000256" key="4">
    <source>
        <dbReference type="ARBA" id="ARBA00022827"/>
    </source>
</evidence>
<dbReference type="InterPro" id="IPR047001">
    <property type="entry name" value="MnmG_C_subdom"/>
</dbReference>
<evidence type="ECO:0000256" key="3">
    <source>
        <dbReference type="ARBA" id="ARBA00022630"/>
    </source>
</evidence>
<dbReference type="FunFam" id="3.50.50.60:FF:000002">
    <property type="entry name" value="tRNA uridine 5-carboxymethylaminomethyl modification enzyme MnmG"/>
    <property type="match status" value="1"/>
</dbReference>
<dbReference type="InterPro" id="IPR002218">
    <property type="entry name" value="MnmG-rel"/>
</dbReference>
<gene>
    <name evidence="6" type="ORF">ONB1V03_LOCUS4232</name>
</gene>
<dbReference type="OrthoDB" id="3329at2759"/>
<sequence>MRALSRCCLLRPSHALRTQSRSHSSHDFDVIVIGGGHAGIEAMGAATRMNTKTLLVTHKTQTIGEMSCNPSFGGIGKGHLLREIDAMDGIFYGNQLIRHPSHRYDSIETMRALSRCCLLRPSHALRTQSRSHSSHDFDVIVIGGGHAGIEAMGAATRMNAKTLLVTHKTQTIGEMSCNPSFGGEMSCNPSFGGIGKGHLLREIDAMDGICPKICGMESTDFQYKVLNRSRGPAVWGWRAQIDRSLFKKHMQNKVLNNTPNLTVKCCSAEDLIINKSGDRLECQGIITSDGQRISSRTVVLATGTFLRGQINIGLECYPAGRIGDEPAIGLAKTLESAGFKMGRLKTGTPPRIDKQTIDYSNLEATGGDRPPLPFSFMNDSVWIDENDQVQTWLTFTDDRVAQLVKETAHLSRHVREEVRGPRYCPSIESKVLKFGHKSHQIWLEPEGLDSNVIYPNGISCTLPEDIQQRLINLIPGLENAKMLRPGYGVEYDHIDPRQLKQSLETLVIDNLFMSGQINGTTGYEEAAAQGIVAGINAAAKCLHKEPLTLSRTEAYIGVLIDDLTTLGVEEPYRMFTSRSEFRLMLRPDNADLRLTQKGYEMGFVSQKRFENFSKTREQLEESEKFLKSIAKPLNQWRNDLGIDSDSRSGSTKTAFDMLGLNECSVQQMANLYPDQLNAISGNPNASTRLKCEAAYERFRSEEQERAQQMKSEEMLEISPQMDYMTTDMNLSAEVRHVLSHNRPKTIFAAKRLPGVTPAAIVSLLYYMKRIHKSAVMSPNDCLTKNG</sequence>
<dbReference type="InterPro" id="IPR004416">
    <property type="entry name" value="MnmG"/>
</dbReference>
<dbReference type="InterPro" id="IPR049312">
    <property type="entry name" value="GIDA_C_N"/>
</dbReference>
<dbReference type="Gene3D" id="1.10.150.570">
    <property type="entry name" value="GidA associated domain, C-terminal subdomain"/>
    <property type="match status" value="1"/>
</dbReference>
<dbReference type="EMBL" id="CAJPVJ010001420">
    <property type="protein sequence ID" value="CAG2164682.1"/>
    <property type="molecule type" value="Genomic_DNA"/>
</dbReference>
<dbReference type="Pfam" id="PF13932">
    <property type="entry name" value="SAM_GIDA_C"/>
    <property type="match status" value="1"/>
</dbReference>
<evidence type="ECO:0000313" key="6">
    <source>
        <dbReference type="EMBL" id="CAD7643630.1"/>
    </source>
</evidence>
<evidence type="ECO:0000313" key="7">
    <source>
        <dbReference type="Proteomes" id="UP000728032"/>
    </source>
</evidence>
<dbReference type="NCBIfam" id="TIGR00136">
    <property type="entry name" value="mnmG_gidA"/>
    <property type="match status" value="1"/>
</dbReference>
<evidence type="ECO:0000259" key="5">
    <source>
        <dbReference type="SMART" id="SM01228"/>
    </source>
</evidence>
<dbReference type="GO" id="GO:0005829">
    <property type="term" value="C:cytosol"/>
    <property type="evidence" value="ECO:0007669"/>
    <property type="project" value="TreeGrafter"/>
</dbReference>
<dbReference type="PROSITE" id="PS01280">
    <property type="entry name" value="GIDA_1"/>
    <property type="match status" value="1"/>
</dbReference>
<dbReference type="EMBL" id="OC916245">
    <property type="protein sequence ID" value="CAD7643630.1"/>
    <property type="molecule type" value="Genomic_DNA"/>
</dbReference>
<dbReference type="GO" id="GO:0050660">
    <property type="term" value="F:flavin adenine dinucleotide binding"/>
    <property type="evidence" value="ECO:0007669"/>
    <property type="project" value="InterPro"/>
</dbReference>
<dbReference type="InterPro" id="IPR044920">
    <property type="entry name" value="MnmG_C_subdom_sf"/>
</dbReference>
<evidence type="ECO:0000256" key="2">
    <source>
        <dbReference type="ARBA" id="ARBA00007653"/>
    </source>
</evidence>
<dbReference type="Pfam" id="PF21680">
    <property type="entry name" value="GIDA_C_1st"/>
    <property type="match status" value="1"/>
</dbReference>
<organism evidence="6">
    <name type="scientific">Oppiella nova</name>
    <dbReference type="NCBI Taxonomy" id="334625"/>
    <lineage>
        <taxon>Eukaryota</taxon>
        <taxon>Metazoa</taxon>
        <taxon>Ecdysozoa</taxon>
        <taxon>Arthropoda</taxon>
        <taxon>Chelicerata</taxon>
        <taxon>Arachnida</taxon>
        <taxon>Acari</taxon>
        <taxon>Acariformes</taxon>
        <taxon>Sarcoptiformes</taxon>
        <taxon>Oribatida</taxon>
        <taxon>Brachypylina</taxon>
        <taxon>Oppioidea</taxon>
        <taxon>Oppiidae</taxon>
        <taxon>Oppiella</taxon>
    </lineage>
</organism>
<keyword evidence="7" id="KW-1185">Reference proteome</keyword>
<keyword evidence="4" id="KW-0274">FAD</keyword>